<evidence type="ECO:0008006" key="2">
    <source>
        <dbReference type="Google" id="ProtNLM"/>
    </source>
</evidence>
<dbReference type="InterPro" id="IPR001611">
    <property type="entry name" value="Leu-rich_rpt"/>
</dbReference>
<dbReference type="Gene3D" id="3.80.10.10">
    <property type="entry name" value="Ribonuclease Inhibitor"/>
    <property type="match status" value="1"/>
</dbReference>
<evidence type="ECO:0000313" key="1">
    <source>
        <dbReference type="EMBL" id="SVE22778.1"/>
    </source>
</evidence>
<dbReference type="AlphaFoldDB" id="A0A383BTS9"/>
<dbReference type="PANTHER" id="PTHR48054">
    <property type="entry name" value="RECEPTOR KINASE-LIKE PROTEIN XA21"/>
    <property type="match status" value="1"/>
</dbReference>
<dbReference type="InterPro" id="IPR011050">
    <property type="entry name" value="Pectin_lyase_fold/virulence"/>
</dbReference>
<accession>A0A383BTS9</accession>
<reference evidence="1" key="1">
    <citation type="submission" date="2018-05" db="EMBL/GenBank/DDBJ databases">
        <authorList>
            <person name="Lanie J.A."/>
            <person name="Ng W.-L."/>
            <person name="Kazmierczak K.M."/>
            <person name="Andrzejewski T.M."/>
            <person name="Davidsen T.M."/>
            <person name="Wayne K.J."/>
            <person name="Tettelin H."/>
            <person name="Glass J.I."/>
            <person name="Rusch D."/>
            <person name="Podicherti R."/>
            <person name="Tsui H.-C.T."/>
            <person name="Winkler M.E."/>
        </authorList>
    </citation>
    <scope>NUCLEOTIDE SEQUENCE</scope>
</reference>
<dbReference type="SUPFAM" id="SSF52058">
    <property type="entry name" value="L domain-like"/>
    <property type="match status" value="1"/>
</dbReference>
<dbReference type="InterPro" id="IPR032675">
    <property type="entry name" value="LRR_dom_sf"/>
</dbReference>
<protein>
    <recommendedName>
        <fullName evidence="2">Right handed beta helix domain-containing protein</fullName>
    </recommendedName>
</protein>
<gene>
    <name evidence="1" type="ORF">METZ01_LOCUS475632</name>
</gene>
<organism evidence="1">
    <name type="scientific">marine metagenome</name>
    <dbReference type="NCBI Taxonomy" id="408172"/>
    <lineage>
        <taxon>unclassified sequences</taxon>
        <taxon>metagenomes</taxon>
        <taxon>ecological metagenomes</taxon>
    </lineage>
</organism>
<dbReference type="InterPro" id="IPR052592">
    <property type="entry name" value="LRR-RLK"/>
</dbReference>
<proteinExistence type="predicted"/>
<dbReference type="InterPro" id="IPR012334">
    <property type="entry name" value="Pectin_lyas_fold"/>
</dbReference>
<feature type="non-terminal residue" evidence="1">
    <location>
        <position position="1"/>
    </location>
</feature>
<dbReference type="Pfam" id="PF00560">
    <property type="entry name" value="LRR_1"/>
    <property type="match status" value="2"/>
</dbReference>
<dbReference type="Gene3D" id="2.160.20.10">
    <property type="entry name" value="Single-stranded right-handed beta-helix, Pectin lyase-like"/>
    <property type="match status" value="1"/>
</dbReference>
<name>A0A383BTS9_9ZZZZ</name>
<dbReference type="EMBL" id="UINC01202803">
    <property type="protein sequence ID" value="SVE22778.1"/>
    <property type="molecule type" value="Genomic_DNA"/>
</dbReference>
<dbReference type="SUPFAM" id="SSF51126">
    <property type="entry name" value="Pectin lyase-like"/>
    <property type="match status" value="1"/>
</dbReference>
<sequence length="244" mass="26482">NVTSIKCRDSTSPEIINNHIIFHFPEGTGAPGGTGVFVYESSSPVIKNNIFYSNQQNDWGPDGISCQSLTAMIGYNDFFGFAENFTQCGSCIEDLTGVDGNISEDPLFYDFENNDYSLNWGSPCIDAGDPESELDPDGTIADMGAYYFHQTSGCTDSTATNYNPDANVDDGSCCIELWGECYSIENTTELSLSDNDLTGSIPPEIGQLINLTHLSFQSTGLTGSIPPEIGQLINLTYLHLEENP</sequence>
<feature type="non-terminal residue" evidence="1">
    <location>
        <position position="244"/>
    </location>
</feature>
<dbReference type="PANTHER" id="PTHR48054:SF82">
    <property type="entry name" value="LRR RECEPTOR-LIKE SERINE_THREONINE-PROTEIN KINASE FLS2"/>
    <property type="match status" value="1"/>
</dbReference>